<organism evidence="1 2">
    <name type="scientific">Lentzea waywayandensis</name>
    <dbReference type="NCBI Taxonomy" id="84724"/>
    <lineage>
        <taxon>Bacteria</taxon>
        <taxon>Bacillati</taxon>
        <taxon>Actinomycetota</taxon>
        <taxon>Actinomycetes</taxon>
        <taxon>Pseudonocardiales</taxon>
        <taxon>Pseudonocardiaceae</taxon>
        <taxon>Lentzea</taxon>
    </lineage>
</organism>
<sequence length="68" mass="7921">MWFRQAGARMAGPRSKVELFAAIRRDSRTESCRSLTSPWPAPRKQRHTAKRVFDRLVNEHGMDNVSEH</sequence>
<keyword evidence="2" id="KW-1185">Reference proteome</keyword>
<dbReference type="RefSeq" id="WP_143138598.1">
    <property type="nucleotide sequence ID" value="NZ_FOYL01000003.1"/>
</dbReference>
<gene>
    <name evidence="1" type="ORF">SAMN04488564_1032</name>
</gene>
<dbReference type="Proteomes" id="UP000198583">
    <property type="component" value="Unassembled WGS sequence"/>
</dbReference>
<dbReference type="EMBL" id="FOYL01000003">
    <property type="protein sequence ID" value="SFR08737.1"/>
    <property type="molecule type" value="Genomic_DNA"/>
</dbReference>
<dbReference type="AlphaFoldDB" id="A0A1I6DTP0"/>
<name>A0A1I6DTP0_9PSEU</name>
<reference evidence="2" key="1">
    <citation type="submission" date="2016-10" db="EMBL/GenBank/DDBJ databases">
        <authorList>
            <person name="Varghese N."/>
            <person name="Submissions S."/>
        </authorList>
    </citation>
    <scope>NUCLEOTIDE SEQUENCE [LARGE SCALE GENOMIC DNA]</scope>
    <source>
        <strain evidence="2">DSM 44232</strain>
    </source>
</reference>
<protein>
    <submittedName>
        <fullName evidence="1">Uncharacterized protein</fullName>
    </submittedName>
</protein>
<dbReference type="OrthoDB" id="9773429at2"/>
<evidence type="ECO:0000313" key="1">
    <source>
        <dbReference type="EMBL" id="SFR08737.1"/>
    </source>
</evidence>
<proteinExistence type="predicted"/>
<accession>A0A1I6DTP0</accession>
<evidence type="ECO:0000313" key="2">
    <source>
        <dbReference type="Proteomes" id="UP000198583"/>
    </source>
</evidence>